<dbReference type="Pfam" id="PF22638">
    <property type="entry name" value="FlgK_D1"/>
    <property type="match status" value="1"/>
</dbReference>
<name>A0ABS6A8K6_9GAMM</name>
<dbReference type="InterPro" id="IPR053927">
    <property type="entry name" value="FlgK_helical"/>
</dbReference>
<evidence type="ECO:0000256" key="4">
    <source>
        <dbReference type="ARBA" id="ARBA00016244"/>
    </source>
</evidence>
<comment type="similarity">
    <text evidence="3">Belongs to the flagella basal body rod proteins family.</text>
</comment>
<feature type="domain" description="Flagellar basal-body/hook protein C-terminal" evidence="8">
    <location>
        <begin position="640"/>
        <end position="678"/>
    </location>
</feature>
<dbReference type="PANTHER" id="PTHR30033:SF1">
    <property type="entry name" value="FLAGELLAR HOOK-ASSOCIATED PROTEIN 1"/>
    <property type="match status" value="1"/>
</dbReference>
<evidence type="ECO:0000259" key="7">
    <source>
        <dbReference type="Pfam" id="PF00460"/>
    </source>
</evidence>
<sequence length="681" mass="72630">MAGLIGIGLTGILGHQSALNTTGNNITNANTPGYSRQEVIFETQQGQRTGAGTIGKGVSVVDIRRLANEFLVQQVREDSTLTGEQQALNSELSRLDNLLGGETTGLNNALNNFFASLQNAAEDPTSLPQRQLVLSEAQQVVNRFQALSQEFIQQRESVKTQMQQGVKDVNALLDGIADLNLAISESPGLAQGRMPNELLDQRDEKLRQLSELVNIRVTDSEGSQVNVSLSNGLSLVIGNNAAKLDSQRSAEDPTRLEFTLTSGGRTLNIDEQITGGKLGGLRRFDSEALKPAFDELGRIAIGLASSLNHQHEIGMDLEGDLGGLFFNDVNALATQRSRVVANANNLAPNNGQLAVEITDSSKLPAGSWTLQFSGDGRNFELIDTASGNVVNQGRLPDPVQSEITMPGFNIRVEGGTFNAGDKYLIQPSRNAAESIGLQVSREEDLAFASPIRATTGDQNIGTGQIDQGTMLNVRNPFTGSLLPGFQTAGELANGPLTITFAPDPGDPTALVFTVTGPPPANTVIGTPDQAYDPEIINTVFSGDPADGDDYQGFQFKLTGKPAAGDTFEIDYNTNGVSDNRNAELLAALGTANTLNGKSQNFTEGYAGLVEDIGVKTRQSQFDLEAGKTLLEQSTAQRESVSGVNLDEEAGRLIQYQAAYNASAQVISVAQDLFNTLLQTFR</sequence>
<keyword evidence="10" id="KW-0969">Cilium</keyword>
<evidence type="ECO:0000313" key="10">
    <source>
        <dbReference type="EMBL" id="MBU2873875.1"/>
    </source>
</evidence>
<keyword evidence="6" id="KW-0975">Bacterial flagellum</keyword>
<keyword evidence="10" id="KW-0282">Flagellum</keyword>
<dbReference type="EMBL" id="JAHKPV010000008">
    <property type="protein sequence ID" value="MBU2873875.1"/>
    <property type="molecule type" value="Genomic_DNA"/>
</dbReference>
<accession>A0ABS6A8K6</accession>
<reference evidence="10 11" key="1">
    <citation type="submission" date="2021-05" db="EMBL/GenBank/DDBJ databases">
        <title>Draft genomes of bacteria isolated from model marine particles.</title>
        <authorList>
            <person name="Datta M.S."/>
            <person name="Schwartzman J.A."/>
            <person name="Enke T.N."/>
            <person name="Saavedra J."/>
            <person name="Cermak N."/>
            <person name="Cordero O.X."/>
        </authorList>
    </citation>
    <scope>NUCLEOTIDE SEQUENCE [LARGE SCALE GENOMIC DNA]</scope>
    <source>
        <strain evidence="10 11">D2M19</strain>
    </source>
</reference>
<evidence type="ECO:0000256" key="6">
    <source>
        <dbReference type="ARBA" id="ARBA00023143"/>
    </source>
</evidence>
<dbReference type="RefSeq" id="WP_216007757.1">
    <property type="nucleotide sequence ID" value="NZ_JAHKPV010000008.1"/>
</dbReference>
<dbReference type="Pfam" id="PF00460">
    <property type="entry name" value="Flg_bb_rod"/>
    <property type="match status" value="1"/>
</dbReference>
<dbReference type="Pfam" id="PF06429">
    <property type="entry name" value="Flg_bbr_C"/>
    <property type="match status" value="1"/>
</dbReference>
<keyword evidence="11" id="KW-1185">Reference proteome</keyword>
<dbReference type="InterPro" id="IPR001444">
    <property type="entry name" value="Flag_bb_rod_N"/>
</dbReference>
<keyword evidence="10" id="KW-0966">Cell projection</keyword>
<dbReference type="Proteomes" id="UP000753376">
    <property type="component" value="Unassembled WGS sequence"/>
</dbReference>
<comment type="subcellular location">
    <subcellularLocation>
        <location evidence="1">Bacterial flagellum</location>
    </subcellularLocation>
    <subcellularLocation>
        <location evidence="2">Secreted</location>
    </subcellularLocation>
</comment>
<proteinExistence type="inferred from homology"/>
<organism evidence="10 11">
    <name type="scientific">Marinobacter salexigens</name>
    <dbReference type="NCBI Taxonomy" id="1925763"/>
    <lineage>
        <taxon>Bacteria</taxon>
        <taxon>Pseudomonadati</taxon>
        <taxon>Pseudomonadota</taxon>
        <taxon>Gammaproteobacteria</taxon>
        <taxon>Pseudomonadales</taxon>
        <taxon>Marinobacteraceae</taxon>
        <taxon>Marinobacter</taxon>
    </lineage>
</organism>
<feature type="domain" description="Flagellar basal body rod protein N-terminal" evidence="7">
    <location>
        <begin position="16"/>
        <end position="34"/>
    </location>
</feature>
<evidence type="ECO:0000256" key="3">
    <source>
        <dbReference type="ARBA" id="ARBA00009677"/>
    </source>
</evidence>
<dbReference type="InterPro" id="IPR002371">
    <property type="entry name" value="FlgK"/>
</dbReference>
<dbReference type="PANTHER" id="PTHR30033">
    <property type="entry name" value="FLAGELLAR HOOK-ASSOCIATED PROTEIN 1"/>
    <property type="match status" value="1"/>
</dbReference>
<evidence type="ECO:0000256" key="5">
    <source>
        <dbReference type="ARBA" id="ARBA00022525"/>
    </source>
</evidence>
<dbReference type="InterPro" id="IPR010930">
    <property type="entry name" value="Flg_bb/hook_C_dom"/>
</dbReference>
<protein>
    <recommendedName>
        <fullName evidence="4">Flagellar hook-associated protein 1</fullName>
    </recommendedName>
</protein>
<evidence type="ECO:0000259" key="9">
    <source>
        <dbReference type="Pfam" id="PF22638"/>
    </source>
</evidence>
<evidence type="ECO:0000313" key="11">
    <source>
        <dbReference type="Proteomes" id="UP000753376"/>
    </source>
</evidence>
<evidence type="ECO:0000256" key="2">
    <source>
        <dbReference type="ARBA" id="ARBA00004613"/>
    </source>
</evidence>
<feature type="domain" description="Flagellar hook-associated protein FlgK helical" evidence="9">
    <location>
        <begin position="92"/>
        <end position="326"/>
    </location>
</feature>
<keyword evidence="5" id="KW-0964">Secreted</keyword>
<evidence type="ECO:0000256" key="1">
    <source>
        <dbReference type="ARBA" id="ARBA00004365"/>
    </source>
</evidence>
<dbReference type="NCBIfam" id="TIGR02492">
    <property type="entry name" value="flgK_ends"/>
    <property type="match status" value="1"/>
</dbReference>
<evidence type="ECO:0000259" key="8">
    <source>
        <dbReference type="Pfam" id="PF06429"/>
    </source>
</evidence>
<comment type="caution">
    <text evidence="10">The sequence shown here is derived from an EMBL/GenBank/DDBJ whole genome shotgun (WGS) entry which is preliminary data.</text>
</comment>
<gene>
    <name evidence="10" type="primary">flgK</name>
    <name evidence="10" type="ORF">KO508_07590</name>
</gene>